<feature type="repeat" description="WD" evidence="3">
    <location>
        <begin position="177"/>
        <end position="218"/>
    </location>
</feature>
<name>U7QHJ1_9CYAN</name>
<dbReference type="InterPro" id="IPR036322">
    <property type="entry name" value="WD40_repeat_dom_sf"/>
</dbReference>
<dbReference type="SMART" id="SM00320">
    <property type="entry name" value="WD40"/>
    <property type="match status" value="6"/>
</dbReference>
<dbReference type="PROSITE" id="PS50082">
    <property type="entry name" value="WD_REPEATS_2"/>
    <property type="match status" value="4"/>
</dbReference>
<dbReference type="InterPro" id="IPR019775">
    <property type="entry name" value="WD40_repeat_CS"/>
</dbReference>
<keyword evidence="1 3" id="KW-0853">WD repeat</keyword>
<dbReference type="PROSITE" id="PS50294">
    <property type="entry name" value="WD_REPEATS_REGION"/>
    <property type="match status" value="4"/>
</dbReference>
<dbReference type="Proteomes" id="UP000017127">
    <property type="component" value="Unassembled WGS sequence"/>
</dbReference>
<sequence>MINLHHLQSPNSNLKSNFKQGKIMETLPKPTLESCLNSPDIHVRLNALQNCLKSNEHLDLFTRQALKDKSEKVQQSTYRILQGYNPDLTENGNLPIATDTITSIVISPDNKYIVGGSWKIVRVWDAETGELLRKIEADSHWVLSVAIAPDSKTLITGGTDSQIKIWSLETGKILFTLEGHSSWVTTLAVSPDGKKLVSGSCDKTLKIWDLNTRKQQHTLTDHSGWICSAVISSDGIIASGSTDNTIKLWDLNSGKLLQTLKEHSDWVQALAISSDGERLFSGSRNGEIKFWKNVPSDKNNKIINAFKVLIIAISLILVKLTGGMSLGFMSILLNFNNDQDNPKKYDFISSNTIFKKSTKIQDIKLTLDEKTLVIVDSNGTIWFQNIETEKSWVLNHGLTNCIAIYSDYKKLICGSCDWLKVWNLDTKESPYTFKGSSKPELSKVQILRPTKPLEVGDVYQFKAQGFDQYDKIFEITQPVFWQVTEGKINPQTGEYKADQKTAKVTVTAKAGTCLKDCITIDVLEPPRLDKLVIKPGFVSKLYFQEKQTFTVVGFDQYNNEFKLETVSWNATSGTIENGIYTAGNNDGIFQVTAKSGSISSNEVTVKVLEPPKLTILEISPSFVGLEFGETQSFQVKGFDQYKQTIKIDRVCWTSTSGKINEDGTFTASQTEEKVKITATVGEIKAEVEVTVLEPAKLTSLEIIPSDFTLKPGETKQLKVRGFDQHQREISTENPIIWEAEGLEIDNNGYLKVGQNTKGKFTVQAISSELNVKGSTTVEVPPIVKNLKIEPEYISLKPDQPYQFMAEESLSDGNEVFNQDYDDSNELPSELENQDLPIDPHTEESLSDGNEVSNQDYDDSNELPSELENQDLPIDPHTEESLSDGNEVSNRDAYVTITATANNISGKAFVKVFEPARLDAIEIALPETICKLNSSLIELNPGKTFQFTVKGFDQRGNEFPVKSVYWKAVGGKIDQQGCLTVDENAKGSFEVTASIPSYNLKASVQFIVPSVLEYVLISPENISVEPNQPVHFDVIAYDQTGELCALDDVKWECSPGGKINSNGVFKGGYEERYVTVTASVGEVYKTASVTLLPVLREIKINPSSIIQLEPGEHQQFTVIGLDQFGYSIDPGIINWEATGGIINQKGHYTAGYNSKGVYRVKAKTCSVPKYGIQVQLFTWGIYLKLILQIIRQIQQIFSWGIKIKKFTNLFKDKEENAELQPEDEMGEEIIDSDADFDPDISTAELNLQAWVLKTVLKYILNIIEWIADGFIEVSGVDDTVTVEIVPVLRTLEISTSQTKLQPGEQCTLTLKGYDQVGDSIKVNDVKWQSKGGKITAKKDNQILNLRISKKSNDWIAEFDFIAGDVEGDFSFQARVGERSHSISIKIEALDFQFYSPNNQPQNPENNSSSNSNNQSPTSANNSSSNQNNQSQYHANLDKDFDPIQLLLDRLTTECKPHKINRYELVRVVSRKVKRIMYGSDNKITVKQATVWAIEEILEETKNKIGAA</sequence>
<protein>
    <submittedName>
        <fullName evidence="5">WD domain, G-beta repeat family protein</fullName>
    </submittedName>
</protein>
<dbReference type="PANTHER" id="PTHR19848">
    <property type="entry name" value="WD40 REPEAT PROTEIN"/>
    <property type="match status" value="1"/>
</dbReference>
<dbReference type="PROSITE" id="PS00678">
    <property type="entry name" value="WD_REPEATS_1"/>
    <property type="match status" value="2"/>
</dbReference>
<dbReference type="InterPro" id="IPR001680">
    <property type="entry name" value="WD40_rpt"/>
</dbReference>
<feature type="repeat" description="WD" evidence="3">
    <location>
        <begin position="135"/>
        <end position="176"/>
    </location>
</feature>
<dbReference type="EMBL" id="AUZM01000022">
    <property type="protein sequence ID" value="ERT07419.1"/>
    <property type="molecule type" value="Genomic_DNA"/>
</dbReference>
<dbReference type="Gene3D" id="2.60.40.1080">
    <property type="match status" value="1"/>
</dbReference>
<feature type="repeat" description="WD" evidence="3">
    <location>
        <begin position="219"/>
        <end position="259"/>
    </location>
</feature>
<evidence type="ECO:0000313" key="6">
    <source>
        <dbReference type="Proteomes" id="UP000017127"/>
    </source>
</evidence>
<feature type="repeat" description="WD" evidence="3">
    <location>
        <begin position="260"/>
        <end position="292"/>
    </location>
</feature>
<dbReference type="InterPro" id="IPR015943">
    <property type="entry name" value="WD40/YVTN_repeat-like_dom_sf"/>
</dbReference>
<proteinExistence type="predicted"/>
<dbReference type="PANTHER" id="PTHR19848:SF8">
    <property type="entry name" value="F-BOX AND WD REPEAT DOMAIN CONTAINING 7"/>
    <property type="match status" value="1"/>
</dbReference>
<keyword evidence="6" id="KW-1185">Reference proteome</keyword>
<accession>U7QHJ1</accession>
<comment type="caution">
    <text evidence="5">The sequence shown here is derived from an EMBL/GenBank/DDBJ whole genome shotgun (WGS) entry which is preliminary data.</text>
</comment>
<evidence type="ECO:0000256" key="2">
    <source>
        <dbReference type="ARBA" id="ARBA00022737"/>
    </source>
</evidence>
<dbReference type="InterPro" id="IPR020472">
    <property type="entry name" value="WD40_PAC1"/>
</dbReference>
<gene>
    <name evidence="5" type="ORF">M595_2607</name>
</gene>
<dbReference type="Gene3D" id="2.130.10.10">
    <property type="entry name" value="YVTN repeat-like/Quinoprotein amine dehydrogenase"/>
    <property type="match status" value="3"/>
</dbReference>
<evidence type="ECO:0000313" key="5">
    <source>
        <dbReference type="EMBL" id="ERT07419.1"/>
    </source>
</evidence>
<keyword evidence="2" id="KW-0677">Repeat</keyword>
<dbReference type="PRINTS" id="PR00320">
    <property type="entry name" value="GPROTEINBRPT"/>
</dbReference>
<feature type="region of interest" description="Disordered" evidence="4">
    <location>
        <begin position="814"/>
        <end position="886"/>
    </location>
</feature>
<dbReference type="Pfam" id="PF00400">
    <property type="entry name" value="WD40"/>
    <property type="match status" value="5"/>
</dbReference>
<feature type="region of interest" description="Disordered" evidence="4">
    <location>
        <begin position="1393"/>
        <end position="1429"/>
    </location>
</feature>
<dbReference type="CDD" id="cd00200">
    <property type="entry name" value="WD40"/>
    <property type="match status" value="1"/>
</dbReference>
<reference evidence="5 6" key="1">
    <citation type="journal article" date="2013" name="Front. Microbiol.">
        <title>Comparative genomic analyses of the cyanobacterium, Lyngbya aestuarii BL J, a powerful hydrogen producer.</title>
        <authorList>
            <person name="Kothari A."/>
            <person name="Vaughn M."/>
            <person name="Garcia-Pichel F."/>
        </authorList>
    </citation>
    <scope>NUCLEOTIDE SEQUENCE [LARGE SCALE GENOMIC DNA]</scope>
    <source>
        <strain evidence="5 6">BL J</strain>
    </source>
</reference>
<evidence type="ECO:0000256" key="3">
    <source>
        <dbReference type="PROSITE-ProRule" id="PRU00221"/>
    </source>
</evidence>
<feature type="compositionally biased region" description="Low complexity" evidence="4">
    <location>
        <begin position="1394"/>
        <end position="1429"/>
    </location>
</feature>
<organism evidence="5 6">
    <name type="scientific">Lyngbya aestuarii BL J</name>
    <dbReference type="NCBI Taxonomy" id="1348334"/>
    <lineage>
        <taxon>Bacteria</taxon>
        <taxon>Bacillati</taxon>
        <taxon>Cyanobacteriota</taxon>
        <taxon>Cyanophyceae</taxon>
        <taxon>Oscillatoriophycideae</taxon>
        <taxon>Oscillatoriales</taxon>
        <taxon>Microcoleaceae</taxon>
        <taxon>Lyngbya</taxon>
    </lineage>
</organism>
<evidence type="ECO:0000256" key="4">
    <source>
        <dbReference type="SAM" id="MobiDB-lite"/>
    </source>
</evidence>
<dbReference type="SUPFAM" id="SSF50978">
    <property type="entry name" value="WD40 repeat-like"/>
    <property type="match status" value="1"/>
</dbReference>
<evidence type="ECO:0000256" key="1">
    <source>
        <dbReference type="ARBA" id="ARBA00022574"/>
    </source>
</evidence>